<comment type="caution">
    <text evidence="7">The sequence shown here is derived from an EMBL/GenBank/DDBJ whole genome shotgun (WGS) entry which is preliminary data.</text>
</comment>
<dbReference type="AlphaFoldDB" id="A0A919C8V7"/>
<dbReference type="Proteomes" id="UP000638353">
    <property type="component" value="Unassembled WGS sequence"/>
</dbReference>
<dbReference type="InterPro" id="IPR014746">
    <property type="entry name" value="Gln_synth/guanido_kin_cat_dom"/>
</dbReference>
<protein>
    <submittedName>
        <fullName evidence="7">Glutamine synthetase</fullName>
    </submittedName>
</protein>
<dbReference type="SMART" id="SM01230">
    <property type="entry name" value="Gln-synt_C"/>
    <property type="match status" value="1"/>
</dbReference>
<feature type="compositionally biased region" description="Low complexity" evidence="5">
    <location>
        <begin position="7"/>
        <end position="29"/>
    </location>
</feature>
<feature type="region of interest" description="Disordered" evidence="5">
    <location>
        <begin position="1"/>
        <end position="29"/>
    </location>
</feature>
<dbReference type="PANTHER" id="PTHR43785">
    <property type="entry name" value="GAMMA-GLUTAMYLPUTRESCINE SYNTHETASE"/>
    <property type="match status" value="1"/>
</dbReference>
<evidence type="ECO:0000256" key="5">
    <source>
        <dbReference type="SAM" id="MobiDB-lite"/>
    </source>
</evidence>
<evidence type="ECO:0000259" key="6">
    <source>
        <dbReference type="PROSITE" id="PS51987"/>
    </source>
</evidence>
<dbReference type="GO" id="GO:0006542">
    <property type="term" value="P:glutamine biosynthetic process"/>
    <property type="evidence" value="ECO:0007669"/>
    <property type="project" value="InterPro"/>
</dbReference>
<keyword evidence="2" id="KW-0436">Ligase</keyword>
<sequence length="491" mass="52435">MSAQQYPSPSHSAAASATPVASAPASPAEGAAPAAVTRYAALPPQAREPLERLAAQGHEIDVVRVTFPDLLGTDRARDILVEHLPSALGHGLAFCRAVYHTSPRGDTVDVAGGLDAGLPDILVKPDLSTLVALPWEPGVAWCLGEATDPATGERAPESPRGVLQRVLDAWAEYGLIPVVGPELEYFLCEEAPGTPTGWRRYAEAPGNIYTAGLRGDPERHLLRTIRHLRDLGLRVTAGNHEYSSGQFEINLDHSEALDAADRGFRFKAAVKELARKEGKLATFMAKPFNDEGGSGFHIHLSAVSDTSGENAFDDASATHGLSDLARHAIAGILAHAPALAALQNPTINSYKRFGPDTLAPWLIDWGLDNRSAMLRIPPERGAASRLEVRLGDASANPYLVIASTLAAALLGIRAGEEPPAPLEGYGYDVSKAPQLPASLPAALDALVADGPLTELLGKDFTSSFLAYKRNEVDRFQQHVTDWEFGEYAYHL</sequence>
<evidence type="ECO:0000256" key="1">
    <source>
        <dbReference type="ARBA" id="ARBA00009897"/>
    </source>
</evidence>
<dbReference type="InterPro" id="IPR036651">
    <property type="entry name" value="Gln_synt_N_sf"/>
</dbReference>
<name>A0A919C8V7_9ACTN</name>
<dbReference type="PROSITE" id="PS51987">
    <property type="entry name" value="GS_CATALYTIC"/>
    <property type="match status" value="1"/>
</dbReference>
<dbReference type="Gene3D" id="3.30.590.10">
    <property type="entry name" value="Glutamine synthetase/guanido kinase, catalytic domain"/>
    <property type="match status" value="1"/>
</dbReference>
<dbReference type="SUPFAM" id="SSF54368">
    <property type="entry name" value="Glutamine synthetase, N-terminal domain"/>
    <property type="match status" value="1"/>
</dbReference>
<dbReference type="InterPro" id="IPR008146">
    <property type="entry name" value="Gln_synth_cat_dom"/>
</dbReference>
<evidence type="ECO:0000313" key="8">
    <source>
        <dbReference type="Proteomes" id="UP000638353"/>
    </source>
</evidence>
<proteinExistence type="inferred from homology"/>
<dbReference type="Pfam" id="PF00120">
    <property type="entry name" value="Gln-synt_C"/>
    <property type="match status" value="1"/>
</dbReference>
<reference evidence="7" key="2">
    <citation type="submission" date="2020-09" db="EMBL/GenBank/DDBJ databases">
        <authorList>
            <person name="Sun Q."/>
            <person name="Ohkuma M."/>
        </authorList>
    </citation>
    <scope>NUCLEOTIDE SEQUENCE</scope>
    <source>
        <strain evidence="7">JCM 4637</strain>
    </source>
</reference>
<evidence type="ECO:0000256" key="2">
    <source>
        <dbReference type="ARBA" id="ARBA00022598"/>
    </source>
</evidence>
<dbReference type="EMBL" id="BMVC01000003">
    <property type="protein sequence ID" value="GHC86838.1"/>
    <property type="molecule type" value="Genomic_DNA"/>
</dbReference>
<evidence type="ECO:0000256" key="4">
    <source>
        <dbReference type="RuleBase" id="RU000384"/>
    </source>
</evidence>
<evidence type="ECO:0000256" key="3">
    <source>
        <dbReference type="PROSITE-ProRule" id="PRU01331"/>
    </source>
</evidence>
<organism evidence="7 8">
    <name type="scientific">Streptomyces finlayi</name>
    <dbReference type="NCBI Taxonomy" id="67296"/>
    <lineage>
        <taxon>Bacteria</taxon>
        <taxon>Bacillati</taxon>
        <taxon>Actinomycetota</taxon>
        <taxon>Actinomycetes</taxon>
        <taxon>Kitasatosporales</taxon>
        <taxon>Streptomycetaceae</taxon>
        <taxon>Streptomyces</taxon>
    </lineage>
</organism>
<dbReference type="PANTHER" id="PTHR43785:SF12">
    <property type="entry name" value="TYPE-1 GLUTAMINE SYNTHETASE 2"/>
    <property type="match status" value="1"/>
</dbReference>
<dbReference type="GO" id="GO:0004356">
    <property type="term" value="F:glutamine synthetase activity"/>
    <property type="evidence" value="ECO:0007669"/>
    <property type="project" value="InterPro"/>
</dbReference>
<dbReference type="Gene3D" id="3.10.20.70">
    <property type="entry name" value="Glutamine synthetase, N-terminal domain"/>
    <property type="match status" value="1"/>
</dbReference>
<evidence type="ECO:0000313" key="7">
    <source>
        <dbReference type="EMBL" id="GHC86838.1"/>
    </source>
</evidence>
<gene>
    <name evidence="7" type="ORF">GCM10010334_18180</name>
</gene>
<dbReference type="SUPFAM" id="SSF55931">
    <property type="entry name" value="Glutamine synthetase/guanido kinase"/>
    <property type="match status" value="1"/>
</dbReference>
<accession>A0A919C8V7</accession>
<feature type="domain" description="GS catalytic" evidence="6">
    <location>
        <begin position="159"/>
        <end position="491"/>
    </location>
</feature>
<comment type="similarity">
    <text evidence="1 3 4">Belongs to the glutamine synthetase family.</text>
</comment>
<reference evidence="7" key="1">
    <citation type="journal article" date="2014" name="Int. J. Syst. Evol. Microbiol.">
        <title>Complete genome sequence of Corynebacterium casei LMG S-19264T (=DSM 44701T), isolated from a smear-ripened cheese.</title>
        <authorList>
            <consortium name="US DOE Joint Genome Institute (JGI-PGF)"/>
            <person name="Walter F."/>
            <person name="Albersmeier A."/>
            <person name="Kalinowski J."/>
            <person name="Ruckert C."/>
        </authorList>
    </citation>
    <scope>NUCLEOTIDE SEQUENCE</scope>
    <source>
        <strain evidence="7">JCM 4637</strain>
    </source>
</reference>